<accession>A0A218YWA5</accession>
<dbReference type="InterPro" id="IPR011059">
    <property type="entry name" value="Metal-dep_hydrolase_composite"/>
</dbReference>
<dbReference type="Gene3D" id="3.20.20.140">
    <property type="entry name" value="Metal-dependent hydrolases"/>
    <property type="match status" value="2"/>
</dbReference>
<dbReference type="InParanoid" id="A0A218YWA5"/>
<keyword evidence="4" id="KW-1185">Reference proteome</keyword>
<organism evidence="3 4">
    <name type="scientific">Diplocarpon coronariae</name>
    <dbReference type="NCBI Taxonomy" id="2795749"/>
    <lineage>
        <taxon>Eukaryota</taxon>
        <taxon>Fungi</taxon>
        <taxon>Dikarya</taxon>
        <taxon>Ascomycota</taxon>
        <taxon>Pezizomycotina</taxon>
        <taxon>Leotiomycetes</taxon>
        <taxon>Helotiales</taxon>
        <taxon>Drepanopezizaceae</taxon>
        <taxon>Diplocarpon</taxon>
    </lineage>
</organism>
<dbReference type="AlphaFoldDB" id="A0A218YWA5"/>
<dbReference type="PANTHER" id="PTHR43668:SF5">
    <property type="entry name" value="AMIDOHYDROLASE 3 DOMAIN-CONTAINING PROTEIN"/>
    <property type="match status" value="1"/>
</dbReference>
<dbReference type="InterPro" id="IPR050138">
    <property type="entry name" value="DHOase/Allantoinase_Hydrolase"/>
</dbReference>
<dbReference type="InterPro" id="IPR032466">
    <property type="entry name" value="Metal_Hydrolase"/>
</dbReference>
<sequence>MYKLRSSDSVSSHPRRPYHSRLPASVGAAILLVLGLNIFVLPRFIHPLSPNEIKLSNFNLDALEAGLQKCRADAAPPIQYPVTTASSRSNARWNPSTGQNETIILRNATLFDGEKILGSSVDIVFKKGIIVSVTDAGQSPIIEGAKVFDLHGKFVTPGLVDMHSHHLAMPWPNLSSTDDTNELRTAFGPLTPFVRIVDSIKAYDIATTIIASGGVTTSLILPGSANIMGGEAVVVKNVLRSGDNEEFVVEEMLLEHGEPKENRRRYMKMACGENPRRVYSHTRMGNAWIFRKQMERAKELKGKQDAWCLKAAALKDTGSVAAIARFLEASSKDESATVYLEYDSSIAMLRGKVGINIHCYEPEDIEDMITHSKEFGFRIQAFHHALAAWEVPELIKASGENITIATFSEFGFYKKEAYEANLWAGKILSDHGVPVAYKSDHTGVDTNAKYLLFQAATAHSFHLPELLALQSITSVPARSLEIDHRVGYARAGYDADLVVWDSHPLSVGATALQVYIDGKPTLDPKRVEESLSNIKSISSAELFKPTIRETVTADVREALCSKIERAGSTFTITGIKMSHLEGHASAFSSSEALAMVIDDGKIVCFDSQAQCASISAESPVISLQNGHVLPGLTAVTASLGLSEISGDSNTGDGTIGKSANLESKKAVYAKYGIHLEGRGFTRARIGGVTKAITAPQSNGFAGGVSVGIKTTGKNTLLNGGIFKDDVGLHFSIGNRAKGTDFLPTISSEVSQLRELIIESQGMENVLGQAANGSIPLVVYADNEYDIQQLIKIKQDYPSLNLILFGGAGAPLVADQLAKAKIPVILTANRGAPDTFEKRFSLPGPPLSRSPAAILTEAGVKYALAIKGDSHIHNIPIEAGWAGKFAGLSAEQAVNLVSRNVEEILGLHIEEAKRDFVIWEGNPLEFGASVVIGVDGEDGVVSMCWPDSN</sequence>
<dbReference type="PANTHER" id="PTHR43668">
    <property type="entry name" value="ALLANTOINASE"/>
    <property type="match status" value="1"/>
</dbReference>
<dbReference type="GO" id="GO:0005737">
    <property type="term" value="C:cytoplasm"/>
    <property type="evidence" value="ECO:0007669"/>
    <property type="project" value="TreeGrafter"/>
</dbReference>
<evidence type="ECO:0000259" key="2">
    <source>
        <dbReference type="Pfam" id="PF01979"/>
    </source>
</evidence>
<dbReference type="InterPro" id="IPR006680">
    <property type="entry name" value="Amidohydro-rel"/>
</dbReference>
<evidence type="ECO:0000256" key="1">
    <source>
        <dbReference type="SAM" id="Phobius"/>
    </source>
</evidence>
<name>A0A218YWA5_9HELO</name>
<dbReference type="GO" id="GO:0004038">
    <property type="term" value="F:allantoinase activity"/>
    <property type="evidence" value="ECO:0007669"/>
    <property type="project" value="TreeGrafter"/>
</dbReference>
<comment type="caution">
    <text evidence="3">The sequence shown here is derived from an EMBL/GenBank/DDBJ whole genome shotgun (WGS) entry which is preliminary data.</text>
</comment>
<feature type="domain" description="Amidohydrolase-related" evidence="2">
    <location>
        <begin position="154"/>
        <end position="511"/>
    </location>
</feature>
<evidence type="ECO:0000313" key="4">
    <source>
        <dbReference type="Proteomes" id="UP000242519"/>
    </source>
</evidence>
<evidence type="ECO:0000313" key="3">
    <source>
        <dbReference type="EMBL" id="OWP00077.1"/>
    </source>
</evidence>
<gene>
    <name evidence="3" type="ORF">B2J93_8648</name>
</gene>
<keyword evidence="1" id="KW-0472">Membrane</keyword>
<feature type="transmembrane region" description="Helical" evidence="1">
    <location>
        <begin position="21"/>
        <end position="41"/>
    </location>
</feature>
<reference evidence="3 4" key="1">
    <citation type="submission" date="2017-04" db="EMBL/GenBank/DDBJ databases">
        <title>Draft genome sequence of Marssonina coronaria NL1: causal agent of apple blotch.</title>
        <authorList>
            <person name="Cheng Q."/>
        </authorList>
    </citation>
    <scope>NUCLEOTIDE SEQUENCE [LARGE SCALE GENOMIC DNA]</scope>
    <source>
        <strain evidence="3 4">NL1</strain>
    </source>
</reference>
<dbReference type="Proteomes" id="UP000242519">
    <property type="component" value="Unassembled WGS sequence"/>
</dbReference>
<dbReference type="OrthoDB" id="10258955at2759"/>
<dbReference type="GO" id="GO:0006145">
    <property type="term" value="P:purine nucleobase catabolic process"/>
    <property type="evidence" value="ECO:0007669"/>
    <property type="project" value="TreeGrafter"/>
</dbReference>
<keyword evidence="1" id="KW-1133">Transmembrane helix</keyword>
<dbReference type="SUPFAM" id="SSF51556">
    <property type="entry name" value="Metallo-dependent hydrolases"/>
    <property type="match status" value="2"/>
</dbReference>
<dbReference type="SUPFAM" id="SSF51338">
    <property type="entry name" value="Composite domain of metallo-dependent hydrolases"/>
    <property type="match status" value="1"/>
</dbReference>
<keyword evidence="1" id="KW-0812">Transmembrane</keyword>
<dbReference type="Pfam" id="PF01979">
    <property type="entry name" value="Amidohydro_1"/>
    <property type="match status" value="1"/>
</dbReference>
<proteinExistence type="predicted"/>
<protein>
    <recommendedName>
        <fullName evidence="2">Amidohydrolase-related domain-containing protein</fullName>
    </recommendedName>
</protein>
<dbReference type="EMBL" id="MZNU01000336">
    <property type="protein sequence ID" value="OWP00077.1"/>
    <property type="molecule type" value="Genomic_DNA"/>
</dbReference>